<name>A0A939CEL1_9FIRM</name>
<organism evidence="1 2">
    <name type="scientific">Fusicatenibacter saccharivorans</name>
    <dbReference type="NCBI Taxonomy" id="1150298"/>
    <lineage>
        <taxon>Bacteria</taxon>
        <taxon>Bacillati</taxon>
        <taxon>Bacillota</taxon>
        <taxon>Clostridia</taxon>
        <taxon>Lachnospirales</taxon>
        <taxon>Lachnospiraceae</taxon>
        <taxon>Fusicatenibacter</taxon>
    </lineage>
</organism>
<dbReference type="InterPro" id="IPR021145">
    <property type="entry name" value="Portal_protein_SPP1_Gp6-like"/>
</dbReference>
<dbReference type="Pfam" id="PF05133">
    <property type="entry name" value="SPP1_portal"/>
    <property type="match status" value="1"/>
</dbReference>
<comment type="caution">
    <text evidence="1">The sequence shown here is derived from an EMBL/GenBank/DDBJ whole genome shotgun (WGS) entry which is preliminary data.</text>
</comment>
<gene>
    <name evidence="1" type="ORF">JTJ23_12815</name>
</gene>
<protein>
    <submittedName>
        <fullName evidence="1">Phage portal protein</fullName>
    </submittedName>
</protein>
<evidence type="ECO:0000313" key="2">
    <source>
        <dbReference type="Proteomes" id="UP000737612"/>
    </source>
</evidence>
<sequence>MSDYMGMEYLRRKLNQKRQRVNLRYKYYDMKNYTRDFGISTPPELRAFNSSLGWCAKAVDSLADRVVFNEFRNDILAMNEIYQMNNPDILFRSAELSAMIAGCAFIYIQPAEKKNEAPLMQVIDGANATGIIDTVTGLLKEGYAVMERDEYGTVLTEAYFLPNETLVYHKGEAGAMRIRHVVNYPLLVPVIYRPGAKRPFGHSRISRACMSLMSSAIRTMKRSEISAEFFSYPQKWVTGLSEDNEITDKWRATMATLITITKDEDGDKPTFGQFMQQSMTPHTDHLKMFASMFAGETGLTLDDLGFPTANPSSADAIKAAHDSLRLTARAAQRSFGSGFRNAGYLAACLRDEHMYTRNIACKAIATWEPIFEPDASMLSSIGDGVLKLNQAVEGYVDEEMMGDLTGIRKIEED</sequence>
<accession>A0A939CEL1</accession>
<dbReference type="EMBL" id="JAFHBD010000063">
    <property type="protein sequence ID" value="MBN2954438.1"/>
    <property type="molecule type" value="Genomic_DNA"/>
</dbReference>
<dbReference type="AlphaFoldDB" id="A0A939CEL1"/>
<dbReference type="Proteomes" id="UP000737612">
    <property type="component" value="Unassembled WGS sequence"/>
</dbReference>
<evidence type="ECO:0000313" key="1">
    <source>
        <dbReference type="EMBL" id="MBN2954438.1"/>
    </source>
</evidence>
<reference evidence="1" key="1">
    <citation type="submission" date="2021-02" db="EMBL/GenBank/DDBJ databases">
        <title>Metagenome-assembled genomes from human diarrheal sample B26.</title>
        <authorList>
            <person name="Ateba T.P."/>
            <person name="Alayande K.A."/>
            <person name="Mwanza M."/>
        </authorList>
    </citation>
    <scope>NUCLEOTIDE SEQUENCE</scope>
    <source>
        <strain evidence="1">06WH</strain>
    </source>
</reference>
<proteinExistence type="predicted"/>